<dbReference type="KEGG" id="bgt:106076554"/>
<organism evidence="2 3">
    <name type="scientific">Biomphalaria glabrata</name>
    <name type="common">Bloodfluke planorb</name>
    <name type="synonym">Freshwater snail</name>
    <dbReference type="NCBI Taxonomy" id="6526"/>
    <lineage>
        <taxon>Eukaryota</taxon>
        <taxon>Metazoa</taxon>
        <taxon>Spiralia</taxon>
        <taxon>Lophotrochozoa</taxon>
        <taxon>Mollusca</taxon>
        <taxon>Gastropoda</taxon>
        <taxon>Heterobranchia</taxon>
        <taxon>Euthyneura</taxon>
        <taxon>Panpulmonata</taxon>
        <taxon>Hygrophila</taxon>
        <taxon>Lymnaeoidea</taxon>
        <taxon>Planorbidae</taxon>
        <taxon>Biomphalaria</taxon>
    </lineage>
</organism>
<protein>
    <submittedName>
        <fullName evidence="2">Uncharacterized protein</fullName>
    </submittedName>
</protein>
<evidence type="ECO:0000256" key="1">
    <source>
        <dbReference type="SAM" id="Coils"/>
    </source>
</evidence>
<gene>
    <name evidence="2" type="primary">106076554</name>
</gene>
<keyword evidence="1" id="KW-0175">Coiled coil</keyword>
<sequence length="132" mass="15087">MKDPATKLHRAAEELQKIRDTLIITYPAYIKQTENESAEGQSEATEAQVNIFKEIIAEVRQNNKTLLEGIIQLNTTNDDLDKLVKSLKIQLEQVSDRNGQSASLLQVCQEEITQLKLEKEYIKKKTQNIKMS</sequence>
<evidence type="ECO:0000313" key="2">
    <source>
        <dbReference type="EnsemblMetazoa" id="BGLB027425-PA"/>
    </source>
</evidence>
<dbReference type="SUPFAM" id="SSF57997">
    <property type="entry name" value="Tropomyosin"/>
    <property type="match status" value="1"/>
</dbReference>
<reference evidence="2" key="1">
    <citation type="submission" date="2020-05" db="UniProtKB">
        <authorList>
            <consortium name="EnsemblMetazoa"/>
        </authorList>
    </citation>
    <scope>IDENTIFICATION</scope>
    <source>
        <strain evidence="2">BB02</strain>
    </source>
</reference>
<dbReference type="Proteomes" id="UP000076420">
    <property type="component" value="Unassembled WGS sequence"/>
</dbReference>
<dbReference type="VEuPathDB" id="VectorBase:BGLB027425"/>
<evidence type="ECO:0000313" key="3">
    <source>
        <dbReference type="Proteomes" id="UP000076420"/>
    </source>
</evidence>
<dbReference type="AlphaFoldDB" id="A0A2C9L5W9"/>
<proteinExistence type="predicted"/>
<dbReference type="EnsemblMetazoa" id="BGLB027425-RA">
    <property type="protein sequence ID" value="BGLB027425-PA"/>
    <property type="gene ID" value="BGLB027425"/>
</dbReference>
<feature type="coiled-coil region" evidence="1">
    <location>
        <begin position="77"/>
        <end position="125"/>
    </location>
</feature>
<accession>A0A2C9L5W9</accession>
<name>A0A2C9L5W9_BIOGL</name>